<dbReference type="PANTHER" id="PTHR16675:SF283">
    <property type="entry name" value="HISTOCOMPATIBILITY 2, M REGION LOCUS 1-RELATED"/>
    <property type="match status" value="1"/>
</dbReference>
<comment type="similarity">
    <text evidence="1 3">Belongs to the MHC class I family.</text>
</comment>
<keyword evidence="7" id="KW-1185">Reference proteome</keyword>
<evidence type="ECO:0000256" key="4">
    <source>
        <dbReference type="SAM" id="Phobius"/>
    </source>
</evidence>
<protein>
    <submittedName>
        <fullName evidence="8">H-2 class I histocompatibility antigen, Q10 alpha chain-like isoform X2</fullName>
    </submittedName>
</protein>
<feature type="chain" id="PRO_5028364927" evidence="5">
    <location>
        <begin position="21"/>
        <end position="244"/>
    </location>
</feature>
<proteinExistence type="inferred from homology"/>
<dbReference type="PANTHER" id="PTHR16675">
    <property type="entry name" value="MHC CLASS I-RELATED"/>
    <property type="match status" value="1"/>
</dbReference>
<dbReference type="GO" id="GO:0006955">
    <property type="term" value="P:immune response"/>
    <property type="evidence" value="ECO:0007669"/>
    <property type="project" value="TreeGrafter"/>
</dbReference>
<dbReference type="InterPro" id="IPR011161">
    <property type="entry name" value="MHC_I-like_Ag-recog"/>
</dbReference>
<dbReference type="RefSeq" id="XP_021010107.1">
    <property type="nucleotide sequence ID" value="XM_021154448.1"/>
</dbReference>
<feature type="transmembrane region" description="Helical" evidence="4">
    <location>
        <begin position="218"/>
        <end position="238"/>
    </location>
</feature>
<accession>A0A6P5P7E9</accession>
<dbReference type="GO" id="GO:0009897">
    <property type="term" value="C:external side of plasma membrane"/>
    <property type="evidence" value="ECO:0007669"/>
    <property type="project" value="TreeGrafter"/>
</dbReference>
<dbReference type="GeneID" id="110287975"/>
<feature type="signal peptide" evidence="5">
    <location>
        <begin position="1"/>
        <end position="20"/>
    </location>
</feature>
<evidence type="ECO:0000256" key="2">
    <source>
        <dbReference type="ARBA" id="ARBA00023180"/>
    </source>
</evidence>
<keyword evidence="4" id="KW-0812">Transmembrane</keyword>
<dbReference type="Proteomes" id="UP000515126">
    <property type="component" value="Unplaced"/>
</dbReference>
<dbReference type="GO" id="GO:0005615">
    <property type="term" value="C:extracellular space"/>
    <property type="evidence" value="ECO:0007669"/>
    <property type="project" value="TreeGrafter"/>
</dbReference>
<dbReference type="FunFam" id="3.30.500.10:FF:000001">
    <property type="entry name" value="H-2 class I histocompatibility antigen, alpha chain"/>
    <property type="match status" value="1"/>
</dbReference>
<organism evidence="7 8">
    <name type="scientific">Mus caroli</name>
    <name type="common">Ryukyu mouse</name>
    <name type="synonym">Ricefield mouse</name>
    <dbReference type="NCBI Taxonomy" id="10089"/>
    <lineage>
        <taxon>Eukaryota</taxon>
        <taxon>Metazoa</taxon>
        <taxon>Chordata</taxon>
        <taxon>Craniata</taxon>
        <taxon>Vertebrata</taxon>
        <taxon>Euteleostomi</taxon>
        <taxon>Mammalia</taxon>
        <taxon>Eutheria</taxon>
        <taxon>Euarchontoglires</taxon>
        <taxon>Glires</taxon>
        <taxon>Rodentia</taxon>
        <taxon>Myomorpha</taxon>
        <taxon>Muroidea</taxon>
        <taxon>Muridae</taxon>
        <taxon>Murinae</taxon>
        <taxon>Mus</taxon>
        <taxon>Mus</taxon>
    </lineage>
</organism>
<gene>
    <name evidence="8" type="primary">LOC110287975</name>
</gene>
<dbReference type="AlphaFoldDB" id="A0A6P5P7E9"/>
<dbReference type="Gene3D" id="3.30.500.10">
    <property type="entry name" value="MHC class I-like antigen recognition-like"/>
    <property type="match status" value="1"/>
</dbReference>
<dbReference type="GO" id="GO:0005102">
    <property type="term" value="F:signaling receptor binding"/>
    <property type="evidence" value="ECO:0007669"/>
    <property type="project" value="TreeGrafter"/>
</dbReference>
<feature type="domain" description="MHC class I-like antigen recognition-like" evidence="6">
    <location>
        <begin position="25"/>
        <end position="203"/>
    </location>
</feature>
<dbReference type="GO" id="GO:0002486">
    <property type="term" value="P:antigen processing and presentation of endogenous peptide antigen via MHC class I via ER pathway, TAP-independent"/>
    <property type="evidence" value="ECO:0007669"/>
    <property type="project" value="TreeGrafter"/>
</dbReference>
<reference evidence="8" key="1">
    <citation type="submission" date="2025-08" db="UniProtKB">
        <authorList>
            <consortium name="RefSeq"/>
        </authorList>
    </citation>
    <scope>IDENTIFICATION</scope>
</reference>
<dbReference type="InterPro" id="IPR037055">
    <property type="entry name" value="MHC_I-like_Ag-recog_sf"/>
</dbReference>
<name>A0A6P5P7E9_MUSCR</name>
<dbReference type="GO" id="GO:0042605">
    <property type="term" value="F:peptide antigen binding"/>
    <property type="evidence" value="ECO:0007669"/>
    <property type="project" value="TreeGrafter"/>
</dbReference>
<evidence type="ECO:0000256" key="3">
    <source>
        <dbReference type="RuleBase" id="RU004439"/>
    </source>
</evidence>
<dbReference type="SUPFAM" id="SSF54452">
    <property type="entry name" value="MHC antigen-recognition domain"/>
    <property type="match status" value="1"/>
</dbReference>
<evidence type="ECO:0000259" key="6">
    <source>
        <dbReference type="Pfam" id="PF00129"/>
    </source>
</evidence>
<keyword evidence="4" id="KW-1133">Transmembrane helix</keyword>
<dbReference type="GO" id="GO:0002476">
    <property type="term" value="P:antigen processing and presentation of endogenous peptide antigen via MHC class Ib"/>
    <property type="evidence" value="ECO:0007669"/>
    <property type="project" value="TreeGrafter"/>
</dbReference>
<dbReference type="InterPro" id="IPR011162">
    <property type="entry name" value="MHC_I/II-like_Ag-recog"/>
</dbReference>
<evidence type="ECO:0000313" key="8">
    <source>
        <dbReference type="RefSeq" id="XP_021010107.1"/>
    </source>
</evidence>
<dbReference type="Pfam" id="PF00129">
    <property type="entry name" value="MHC_I"/>
    <property type="match status" value="1"/>
</dbReference>
<evidence type="ECO:0000256" key="5">
    <source>
        <dbReference type="SAM" id="SignalP"/>
    </source>
</evidence>
<evidence type="ECO:0000256" key="1">
    <source>
        <dbReference type="ARBA" id="ARBA00006909"/>
    </source>
</evidence>
<sequence>MKNFESQPLLLLFMVTLVIAKHSNGSHTLRFVSTFFSWPRHLDPQFILLIYVDETLIMGFNSISESQRMESRVPWLNELNAEFWEFATQGALKEKNLMAEIMNKLLHIYNDSMAGYHIIQETYGCQVKQRMYFSHAFMELVLDTHDYITLNEDLQTWRAVGKAAEILKEVFEKVNLVKSSRSFLLGACVEGLLHYLNFGKKYLLRTDPPEPTIPFMPMIIALVLGALLMGAVMTFLIWKRRTRG</sequence>
<dbReference type="GO" id="GO:0001916">
    <property type="term" value="P:positive regulation of T cell mediated cytotoxicity"/>
    <property type="evidence" value="ECO:0007669"/>
    <property type="project" value="TreeGrafter"/>
</dbReference>
<keyword evidence="5" id="KW-0732">Signal</keyword>
<dbReference type="PRINTS" id="PR01638">
    <property type="entry name" value="MHCCLASSI"/>
</dbReference>
<dbReference type="InterPro" id="IPR050208">
    <property type="entry name" value="MHC_class-I_related"/>
</dbReference>
<evidence type="ECO:0000313" key="7">
    <source>
        <dbReference type="Proteomes" id="UP000515126"/>
    </source>
</evidence>
<dbReference type="InterPro" id="IPR001039">
    <property type="entry name" value="MHC_I_a_a1/a2"/>
</dbReference>
<keyword evidence="2" id="KW-0325">Glycoprotein</keyword>
<keyword evidence="4" id="KW-0472">Membrane</keyword>